<dbReference type="AlphaFoldDB" id="A0A2U1KZZ4"/>
<evidence type="ECO:0000256" key="2">
    <source>
        <dbReference type="ARBA" id="ARBA00022771"/>
    </source>
</evidence>
<evidence type="ECO:0000313" key="7">
    <source>
        <dbReference type="EMBL" id="PWA42316.1"/>
    </source>
</evidence>
<comment type="caution">
    <text evidence="7">The sequence shown here is derived from an EMBL/GenBank/DDBJ whole genome shotgun (WGS) entry which is preliminary data.</text>
</comment>
<keyword evidence="1" id="KW-0479">Metal-binding</keyword>
<dbReference type="GO" id="GO:0008270">
    <property type="term" value="F:zinc ion binding"/>
    <property type="evidence" value="ECO:0007669"/>
    <property type="project" value="UniProtKB-KW"/>
</dbReference>
<keyword evidence="8" id="KW-1185">Reference proteome</keyword>
<dbReference type="InterPro" id="IPR007527">
    <property type="entry name" value="Znf_SWIM"/>
</dbReference>
<protein>
    <recommendedName>
        <fullName evidence="6">SWIM-type domain-containing protein</fullName>
    </recommendedName>
</protein>
<evidence type="ECO:0000256" key="1">
    <source>
        <dbReference type="ARBA" id="ARBA00022723"/>
    </source>
</evidence>
<keyword evidence="2 4" id="KW-0863">Zinc-finger</keyword>
<dbReference type="PANTHER" id="PTHR47718">
    <property type="entry name" value="OS01G0519700 PROTEIN"/>
    <property type="match status" value="1"/>
</dbReference>
<evidence type="ECO:0000256" key="3">
    <source>
        <dbReference type="ARBA" id="ARBA00022833"/>
    </source>
</evidence>
<name>A0A2U1KZZ4_ARTAN</name>
<dbReference type="Proteomes" id="UP000245207">
    <property type="component" value="Unassembled WGS sequence"/>
</dbReference>
<evidence type="ECO:0000313" key="8">
    <source>
        <dbReference type="Proteomes" id="UP000245207"/>
    </source>
</evidence>
<evidence type="ECO:0000256" key="4">
    <source>
        <dbReference type="PROSITE-ProRule" id="PRU00325"/>
    </source>
</evidence>
<feature type="compositionally biased region" description="Basic and acidic residues" evidence="5">
    <location>
        <begin position="608"/>
        <end position="621"/>
    </location>
</feature>
<dbReference type="STRING" id="35608.A0A2U1KZZ4"/>
<dbReference type="InterPro" id="IPR004330">
    <property type="entry name" value="FAR1_DNA_bnd_dom"/>
</dbReference>
<evidence type="ECO:0000256" key="5">
    <source>
        <dbReference type="SAM" id="MobiDB-lite"/>
    </source>
</evidence>
<evidence type="ECO:0000259" key="6">
    <source>
        <dbReference type="PROSITE" id="PS50966"/>
    </source>
</evidence>
<proteinExistence type="predicted"/>
<gene>
    <name evidence="7" type="ORF">CTI12_AA545960</name>
</gene>
<organism evidence="7 8">
    <name type="scientific">Artemisia annua</name>
    <name type="common">Sweet wormwood</name>
    <dbReference type="NCBI Taxonomy" id="35608"/>
    <lineage>
        <taxon>Eukaryota</taxon>
        <taxon>Viridiplantae</taxon>
        <taxon>Streptophyta</taxon>
        <taxon>Embryophyta</taxon>
        <taxon>Tracheophyta</taxon>
        <taxon>Spermatophyta</taxon>
        <taxon>Magnoliopsida</taxon>
        <taxon>eudicotyledons</taxon>
        <taxon>Gunneridae</taxon>
        <taxon>Pentapetalae</taxon>
        <taxon>asterids</taxon>
        <taxon>campanulids</taxon>
        <taxon>Asterales</taxon>
        <taxon>Asteraceae</taxon>
        <taxon>Asteroideae</taxon>
        <taxon>Anthemideae</taxon>
        <taxon>Artemisiinae</taxon>
        <taxon>Artemisia</taxon>
    </lineage>
</organism>
<keyword evidence="3" id="KW-0862">Zinc</keyword>
<dbReference type="Pfam" id="PF04434">
    <property type="entry name" value="SWIM"/>
    <property type="match status" value="1"/>
</dbReference>
<sequence>MSFLLFFDHNLPFGNCRNSCVVLENDANCEILNKEKGECHEKVCAEHNYNMNVNHDEGVEEPKIGMTFDTIEELTNFYVMYGKKMGFGVFKRSSQKSLNDEETKYVTVACNRAQKSTSKSKNTLNPRLITKTNCGARVCVVLGADKKWHVSRVNLEHNHLFSPSKGRFYRCHRVVNRRVKRKLEIHQRAGVRMNKSFNTLVVQSGGYENLPFTEKDCRNYVDKVKRLKFGVGDAEAIQGYFTKKLPEKFGKHKKYKSIKYKLKKAVYDSLTSTEFDESWNIMLETYKLENNKWLKDLYVERHRWVPCFVKDMFWAGMSTTQRSESINSFFDKYLNKKTTLKKFVEQYENALRDRVEKENIEDFYSYNSWYSPITRYAMEEQMKNVLTNAKFKEFTEELTGKMYCGIGSLKSQNEYSEYEVLEDIIDNENIVNKQFSVWFRKGDSPEECDIRCICHLFEFRGILCRHALTVLINENIYLVPNKYILRRWRKYVKRRHTKVKVSYANWVLSDVGRRYDKMCNAFSEVADLASELDEKCSLVLERVSDLKSEIMGGKTSTSSPRCTPRMSAPTKNKDKIGNPAKANGKGRPAGRIKSKLQDLNDIGAEGNETSKKRSKKDKEVLRNVQMHKSSNLNSLNRAVNSPNAIVSLPTTTLDPA</sequence>
<dbReference type="EMBL" id="PKPP01012488">
    <property type="protein sequence ID" value="PWA42316.1"/>
    <property type="molecule type" value="Genomic_DNA"/>
</dbReference>
<dbReference type="InterPro" id="IPR006564">
    <property type="entry name" value="Znf_PMZ"/>
</dbReference>
<dbReference type="OrthoDB" id="747268at2759"/>
<feature type="compositionally biased region" description="Polar residues" evidence="5">
    <location>
        <begin position="626"/>
        <end position="656"/>
    </location>
</feature>
<dbReference type="PANTHER" id="PTHR47718:SF13">
    <property type="entry name" value="OS09G0290500 PROTEIN"/>
    <property type="match status" value="1"/>
</dbReference>
<dbReference type="SMART" id="SM00575">
    <property type="entry name" value="ZnF_PMZ"/>
    <property type="match status" value="1"/>
</dbReference>
<dbReference type="PROSITE" id="PS50966">
    <property type="entry name" value="ZF_SWIM"/>
    <property type="match status" value="1"/>
</dbReference>
<feature type="domain" description="SWIM-type" evidence="6">
    <location>
        <begin position="435"/>
        <end position="475"/>
    </location>
</feature>
<dbReference type="Pfam" id="PF03101">
    <property type="entry name" value="FAR1"/>
    <property type="match status" value="1"/>
</dbReference>
<feature type="region of interest" description="Disordered" evidence="5">
    <location>
        <begin position="550"/>
        <end position="656"/>
    </location>
</feature>
<reference evidence="7 8" key="1">
    <citation type="journal article" date="2018" name="Mol. Plant">
        <title>The genome of Artemisia annua provides insight into the evolution of Asteraceae family and artemisinin biosynthesis.</title>
        <authorList>
            <person name="Shen Q."/>
            <person name="Zhang L."/>
            <person name="Liao Z."/>
            <person name="Wang S."/>
            <person name="Yan T."/>
            <person name="Shi P."/>
            <person name="Liu M."/>
            <person name="Fu X."/>
            <person name="Pan Q."/>
            <person name="Wang Y."/>
            <person name="Lv Z."/>
            <person name="Lu X."/>
            <person name="Zhang F."/>
            <person name="Jiang W."/>
            <person name="Ma Y."/>
            <person name="Chen M."/>
            <person name="Hao X."/>
            <person name="Li L."/>
            <person name="Tang Y."/>
            <person name="Lv G."/>
            <person name="Zhou Y."/>
            <person name="Sun X."/>
            <person name="Brodelius P.E."/>
            <person name="Rose J.K.C."/>
            <person name="Tang K."/>
        </authorList>
    </citation>
    <scope>NUCLEOTIDE SEQUENCE [LARGE SCALE GENOMIC DNA]</scope>
    <source>
        <strain evidence="8">cv. Huhao1</strain>
        <tissue evidence="7">Leaf</tissue>
    </source>
</reference>
<accession>A0A2U1KZZ4</accession>